<accession>A0A194PLY4</accession>
<dbReference type="Proteomes" id="UP000053268">
    <property type="component" value="Unassembled WGS sequence"/>
</dbReference>
<name>A0A194PLY4_PAPXU</name>
<dbReference type="AlphaFoldDB" id="A0A194PLY4"/>
<organism evidence="1 2">
    <name type="scientific">Papilio xuthus</name>
    <name type="common">Asian swallowtail butterfly</name>
    <dbReference type="NCBI Taxonomy" id="66420"/>
    <lineage>
        <taxon>Eukaryota</taxon>
        <taxon>Metazoa</taxon>
        <taxon>Ecdysozoa</taxon>
        <taxon>Arthropoda</taxon>
        <taxon>Hexapoda</taxon>
        <taxon>Insecta</taxon>
        <taxon>Pterygota</taxon>
        <taxon>Neoptera</taxon>
        <taxon>Endopterygota</taxon>
        <taxon>Lepidoptera</taxon>
        <taxon>Glossata</taxon>
        <taxon>Ditrysia</taxon>
        <taxon>Papilionoidea</taxon>
        <taxon>Papilionidae</taxon>
        <taxon>Papilioninae</taxon>
        <taxon>Papilio</taxon>
    </lineage>
</organism>
<keyword evidence="2" id="KW-1185">Reference proteome</keyword>
<sequence length="39" mass="4306">MSIRGVQDGSRSPRIVTDSFFDDEVLLSSDVFKQLSGTD</sequence>
<reference evidence="1 2" key="1">
    <citation type="journal article" date="2015" name="Nat. Commun.">
        <title>Outbred genome sequencing and CRISPR/Cas9 gene editing in butterflies.</title>
        <authorList>
            <person name="Li X."/>
            <person name="Fan D."/>
            <person name="Zhang W."/>
            <person name="Liu G."/>
            <person name="Zhang L."/>
            <person name="Zhao L."/>
            <person name="Fang X."/>
            <person name="Chen L."/>
            <person name="Dong Y."/>
            <person name="Chen Y."/>
            <person name="Ding Y."/>
            <person name="Zhao R."/>
            <person name="Feng M."/>
            <person name="Zhu Y."/>
            <person name="Feng Y."/>
            <person name="Jiang X."/>
            <person name="Zhu D."/>
            <person name="Xiang H."/>
            <person name="Feng X."/>
            <person name="Li S."/>
            <person name="Wang J."/>
            <person name="Zhang G."/>
            <person name="Kronforst M.R."/>
            <person name="Wang W."/>
        </authorList>
    </citation>
    <scope>NUCLEOTIDE SEQUENCE [LARGE SCALE GENOMIC DNA]</scope>
    <source>
        <strain evidence="1">Ya'a_city_454_Px</strain>
        <tissue evidence="1">Whole body</tissue>
    </source>
</reference>
<evidence type="ECO:0000313" key="2">
    <source>
        <dbReference type="Proteomes" id="UP000053268"/>
    </source>
</evidence>
<dbReference type="EMBL" id="KQ459604">
    <property type="protein sequence ID" value="KPI92115.1"/>
    <property type="molecule type" value="Genomic_DNA"/>
</dbReference>
<gene>
    <name evidence="1" type="ORF">RR46_13336</name>
</gene>
<protein>
    <submittedName>
        <fullName evidence="1">Uncharacterized protein</fullName>
    </submittedName>
</protein>
<evidence type="ECO:0000313" key="1">
    <source>
        <dbReference type="EMBL" id="KPI92115.1"/>
    </source>
</evidence>
<proteinExistence type="predicted"/>